<sequence>MTRLGFWSALMVVGAISGSAEITQAQCIRSSNSILNRSAVEEDTSFVRSSPANSDSNFKLELDLNNGLDFLETEPEADEMTTEGGMETDTVAVEENAATDELATTSEIDEEAAEASAVGADSSSSAADLDTIDLQAQIEMSRADYLNSRASEINGCVE</sequence>
<dbReference type="EMBL" id="QVFV01000004">
    <property type="protein sequence ID" value="RZM77384.1"/>
    <property type="molecule type" value="Genomic_DNA"/>
</dbReference>
<comment type="caution">
    <text evidence="2">The sequence shown here is derived from an EMBL/GenBank/DDBJ whole genome shotgun (WGS) entry which is preliminary data.</text>
</comment>
<proteinExistence type="predicted"/>
<evidence type="ECO:0000256" key="1">
    <source>
        <dbReference type="SAM" id="MobiDB-lite"/>
    </source>
</evidence>
<gene>
    <name evidence="2" type="ORF">DYY88_17265</name>
</gene>
<protein>
    <submittedName>
        <fullName evidence="2">Uncharacterized protein</fullName>
    </submittedName>
</protein>
<dbReference type="RefSeq" id="WP_130199493.1">
    <property type="nucleotide sequence ID" value="NZ_QVFV01000004.1"/>
</dbReference>
<dbReference type="Proteomes" id="UP000292459">
    <property type="component" value="Unassembled WGS sequence"/>
</dbReference>
<reference evidence="2 3" key="1">
    <citation type="submission" date="2018-11" db="EMBL/GenBank/DDBJ databases">
        <title>Whole genome sequencing of an environmental sample.</title>
        <authorList>
            <person name="Sarangi A.N."/>
            <person name="Singh D."/>
            <person name="Tripathy S."/>
        </authorList>
    </citation>
    <scope>NUCLEOTIDE SEQUENCE [LARGE SCALE GENOMIC DNA]</scope>
    <source>
        <strain evidence="2 3">Lakshadweep</strain>
    </source>
</reference>
<feature type="compositionally biased region" description="Low complexity" evidence="1">
    <location>
        <begin position="114"/>
        <end position="128"/>
    </location>
</feature>
<organism evidence="2 3">
    <name type="scientific">Leptolyngbya iicbica LK</name>
    <dbReference type="NCBI Taxonomy" id="2294035"/>
    <lineage>
        <taxon>Bacteria</taxon>
        <taxon>Bacillati</taxon>
        <taxon>Cyanobacteriota</taxon>
        <taxon>Cyanophyceae</taxon>
        <taxon>Leptolyngbyales</taxon>
        <taxon>Leptolyngbyaceae</taxon>
        <taxon>Leptolyngbya group</taxon>
        <taxon>Leptolyngbya</taxon>
        <taxon>Leptolyngbya iicbica</taxon>
    </lineage>
</organism>
<evidence type="ECO:0000313" key="3">
    <source>
        <dbReference type="Proteomes" id="UP000292459"/>
    </source>
</evidence>
<evidence type="ECO:0000313" key="2">
    <source>
        <dbReference type="EMBL" id="RZM77384.1"/>
    </source>
</evidence>
<name>A0A4Q7E5L3_9CYAN</name>
<dbReference type="AlphaFoldDB" id="A0A4Q7E5L3"/>
<keyword evidence="3" id="KW-1185">Reference proteome</keyword>
<accession>A0A4Q7E5L3</accession>
<feature type="region of interest" description="Disordered" evidence="1">
    <location>
        <begin position="104"/>
        <end position="128"/>
    </location>
</feature>